<comment type="caution">
    <text evidence="2">The sequence shown here is derived from an EMBL/GenBank/DDBJ whole genome shotgun (WGS) entry which is preliminary data.</text>
</comment>
<dbReference type="Proteomes" id="UP000732399">
    <property type="component" value="Unassembled WGS sequence"/>
</dbReference>
<evidence type="ECO:0000256" key="1">
    <source>
        <dbReference type="SAM" id="Phobius"/>
    </source>
</evidence>
<keyword evidence="1" id="KW-0812">Transmembrane</keyword>
<reference evidence="2 3" key="1">
    <citation type="submission" date="2020-03" db="EMBL/GenBank/DDBJ databases">
        <authorList>
            <person name="Wang L."/>
            <person name="He N."/>
            <person name="Li Y."/>
            <person name="Fang Y."/>
            <person name="Zhang F."/>
        </authorList>
    </citation>
    <scope>NUCLEOTIDE SEQUENCE [LARGE SCALE GENOMIC DNA]</scope>
    <source>
        <strain evidence="2 3">36D10-4-7</strain>
    </source>
</reference>
<feature type="transmembrane region" description="Helical" evidence="1">
    <location>
        <begin position="240"/>
        <end position="260"/>
    </location>
</feature>
<feature type="transmembrane region" description="Helical" evidence="1">
    <location>
        <begin position="174"/>
        <end position="195"/>
    </location>
</feature>
<feature type="transmembrane region" description="Helical" evidence="1">
    <location>
        <begin position="76"/>
        <end position="94"/>
    </location>
</feature>
<organism evidence="2 3">
    <name type="scientific">Sphingomonas corticis</name>
    <dbReference type="NCBI Taxonomy" id="2722791"/>
    <lineage>
        <taxon>Bacteria</taxon>
        <taxon>Pseudomonadati</taxon>
        <taxon>Pseudomonadota</taxon>
        <taxon>Alphaproteobacteria</taxon>
        <taxon>Sphingomonadales</taxon>
        <taxon>Sphingomonadaceae</taxon>
        <taxon>Sphingomonas</taxon>
    </lineage>
</organism>
<accession>A0ABX1CMF8</accession>
<keyword evidence="1" id="KW-0472">Membrane</keyword>
<feature type="transmembrane region" description="Helical" evidence="1">
    <location>
        <begin position="37"/>
        <end position="55"/>
    </location>
</feature>
<feature type="transmembrane region" description="Helical" evidence="1">
    <location>
        <begin position="12"/>
        <end position="31"/>
    </location>
</feature>
<feature type="transmembrane region" description="Helical" evidence="1">
    <location>
        <begin position="204"/>
        <end position="228"/>
    </location>
</feature>
<dbReference type="EMBL" id="JAAVJH010000001">
    <property type="protein sequence ID" value="NJR77497.1"/>
    <property type="molecule type" value="Genomic_DNA"/>
</dbReference>
<evidence type="ECO:0000313" key="3">
    <source>
        <dbReference type="Proteomes" id="UP000732399"/>
    </source>
</evidence>
<feature type="transmembrane region" description="Helical" evidence="1">
    <location>
        <begin position="137"/>
        <end position="154"/>
    </location>
</feature>
<keyword evidence="1" id="KW-1133">Transmembrane helix</keyword>
<sequence length="272" mass="29406">MPLMPYCRAHWYLLALIAVAVFAFWPGYFATWYDARWGMHLHGITATGWLLLLAGQSWSIHQRRVGLHRALGRASLFYFPVFLAGASAVLLSMARATPTHPLYQVYGARLAALDGPSLLLLAWLFQRAIAERRQPRRHAASLLATPLPLLPPIVGRIVPVPEMLTAGASDPIPAFGWSVRLGALAAIAIAAILYARRPRDGQPFLVTALALALFAVFFDTLGRTAAWADAMRWLAQQTDVAVLGTAAAIGAAASWTGWVAGRRPRGAAAVPA</sequence>
<proteinExistence type="predicted"/>
<dbReference type="RefSeq" id="WP_168132990.1">
    <property type="nucleotide sequence ID" value="NZ_JAAVJH010000001.1"/>
</dbReference>
<feature type="transmembrane region" description="Helical" evidence="1">
    <location>
        <begin position="106"/>
        <end position="125"/>
    </location>
</feature>
<keyword evidence="3" id="KW-1185">Reference proteome</keyword>
<protein>
    <submittedName>
        <fullName evidence="2">Uncharacterized protein</fullName>
    </submittedName>
</protein>
<name>A0ABX1CMF8_9SPHN</name>
<gene>
    <name evidence="2" type="ORF">HBH26_02565</name>
</gene>
<evidence type="ECO:0000313" key="2">
    <source>
        <dbReference type="EMBL" id="NJR77497.1"/>
    </source>
</evidence>